<sequence length="42" mass="4563">MCARFYATCIKIAGAHGPSARQIHNGSNRAIIHPLNRGMCQP</sequence>
<gene>
    <name evidence="1" type="ORF">AG1IA_06446</name>
</gene>
<comment type="caution">
    <text evidence="1">The sequence shown here is derived from an EMBL/GenBank/DDBJ whole genome shotgun (WGS) entry which is preliminary data.</text>
</comment>
<proteinExistence type="predicted"/>
<evidence type="ECO:0000313" key="2">
    <source>
        <dbReference type="Proteomes" id="UP000011668"/>
    </source>
</evidence>
<accession>L8WRU6</accession>
<dbReference type="HOGENOM" id="CLU_3260836_0_0_1"/>
<name>L8WRU6_THACA</name>
<keyword evidence="2" id="KW-1185">Reference proteome</keyword>
<evidence type="ECO:0000313" key="1">
    <source>
        <dbReference type="EMBL" id="ELU39522.1"/>
    </source>
</evidence>
<organism evidence="1 2">
    <name type="scientific">Thanatephorus cucumeris (strain AG1-IA)</name>
    <name type="common">Rice sheath blight fungus</name>
    <name type="synonym">Rhizoctonia solani</name>
    <dbReference type="NCBI Taxonomy" id="983506"/>
    <lineage>
        <taxon>Eukaryota</taxon>
        <taxon>Fungi</taxon>
        <taxon>Dikarya</taxon>
        <taxon>Basidiomycota</taxon>
        <taxon>Agaricomycotina</taxon>
        <taxon>Agaricomycetes</taxon>
        <taxon>Cantharellales</taxon>
        <taxon>Ceratobasidiaceae</taxon>
        <taxon>Rhizoctonia</taxon>
        <taxon>Rhizoctonia solani AG-1</taxon>
    </lineage>
</organism>
<dbReference type="AlphaFoldDB" id="L8WRU6"/>
<dbReference type="Proteomes" id="UP000011668">
    <property type="component" value="Unassembled WGS sequence"/>
</dbReference>
<dbReference type="EMBL" id="AFRT01001735">
    <property type="protein sequence ID" value="ELU39522.1"/>
    <property type="molecule type" value="Genomic_DNA"/>
</dbReference>
<protein>
    <submittedName>
        <fullName evidence="1">Uncharacterized protein</fullName>
    </submittedName>
</protein>
<reference evidence="1 2" key="1">
    <citation type="journal article" date="2013" name="Nat. Commun.">
        <title>The evolution and pathogenic mechanisms of the rice sheath blight pathogen.</title>
        <authorList>
            <person name="Zheng A."/>
            <person name="Lin R."/>
            <person name="Xu L."/>
            <person name="Qin P."/>
            <person name="Tang C."/>
            <person name="Ai P."/>
            <person name="Zhang D."/>
            <person name="Liu Y."/>
            <person name="Sun Z."/>
            <person name="Feng H."/>
            <person name="Wang Y."/>
            <person name="Chen Y."/>
            <person name="Liang X."/>
            <person name="Fu R."/>
            <person name="Li Q."/>
            <person name="Zhang J."/>
            <person name="Yu X."/>
            <person name="Xie Z."/>
            <person name="Ding L."/>
            <person name="Guan P."/>
            <person name="Tang J."/>
            <person name="Liang Y."/>
            <person name="Wang S."/>
            <person name="Deng Q."/>
            <person name="Li S."/>
            <person name="Zhu J."/>
            <person name="Wang L."/>
            <person name="Liu H."/>
            <person name="Li P."/>
        </authorList>
    </citation>
    <scope>NUCLEOTIDE SEQUENCE [LARGE SCALE GENOMIC DNA]</scope>
    <source>
        <strain evidence="2">AG-1 IA</strain>
    </source>
</reference>